<dbReference type="InterPro" id="IPR003140">
    <property type="entry name" value="PLipase/COase/thioEstase"/>
</dbReference>
<organism evidence="4 5">
    <name type="scientific">Vitrella brassicaformis (strain CCMP3155)</name>
    <dbReference type="NCBI Taxonomy" id="1169540"/>
    <lineage>
        <taxon>Eukaryota</taxon>
        <taxon>Sar</taxon>
        <taxon>Alveolata</taxon>
        <taxon>Colpodellida</taxon>
        <taxon>Vitrellaceae</taxon>
        <taxon>Vitrella</taxon>
    </lineage>
</organism>
<dbReference type="InterPro" id="IPR029058">
    <property type="entry name" value="AB_hydrolase_fold"/>
</dbReference>
<evidence type="ECO:0000256" key="2">
    <source>
        <dbReference type="ARBA" id="ARBA00022801"/>
    </source>
</evidence>
<dbReference type="Gene3D" id="3.40.50.1820">
    <property type="entry name" value="alpha/beta hydrolase"/>
    <property type="match status" value="1"/>
</dbReference>
<feature type="domain" description="Phospholipase/carboxylesterase/thioesterase" evidence="3">
    <location>
        <begin position="55"/>
        <end position="263"/>
    </location>
</feature>
<keyword evidence="2" id="KW-0378">Hydrolase</keyword>
<evidence type="ECO:0000259" key="3">
    <source>
        <dbReference type="Pfam" id="PF02230"/>
    </source>
</evidence>
<dbReference type="SUPFAM" id="SSF53474">
    <property type="entry name" value="alpha/beta-Hydrolases"/>
    <property type="match status" value="1"/>
</dbReference>
<dbReference type="InterPro" id="IPR050565">
    <property type="entry name" value="LYPA1-2/EST-like"/>
</dbReference>
<dbReference type="PANTHER" id="PTHR10655:SF17">
    <property type="entry name" value="LYSOPHOSPHOLIPASE-LIKE PROTEIN 1"/>
    <property type="match status" value="1"/>
</dbReference>
<keyword evidence="5" id="KW-1185">Reference proteome</keyword>
<protein>
    <recommendedName>
        <fullName evidence="3">Phospholipase/carboxylesterase/thioesterase domain-containing protein</fullName>
    </recommendedName>
</protein>
<dbReference type="GO" id="GO:0016787">
    <property type="term" value="F:hydrolase activity"/>
    <property type="evidence" value="ECO:0007669"/>
    <property type="project" value="UniProtKB-KW"/>
</dbReference>
<reference evidence="4 5" key="1">
    <citation type="submission" date="2014-11" db="EMBL/GenBank/DDBJ databases">
        <authorList>
            <person name="Zhu J."/>
            <person name="Qi W."/>
            <person name="Song R."/>
        </authorList>
    </citation>
    <scope>NUCLEOTIDE SEQUENCE [LARGE SCALE GENOMIC DNA]</scope>
</reference>
<dbReference type="InParanoid" id="A0A0G4EWZ4"/>
<evidence type="ECO:0000313" key="4">
    <source>
        <dbReference type="EMBL" id="CEM03512.1"/>
    </source>
</evidence>
<dbReference type="Proteomes" id="UP000041254">
    <property type="component" value="Unassembled WGS sequence"/>
</dbReference>
<dbReference type="Pfam" id="PF02230">
    <property type="entry name" value="Abhydrolase_2"/>
    <property type="match status" value="1"/>
</dbReference>
<name>A0A0G4EWZ4_VITBC</name>
<dbReference type="VEuPathDB" id="CryptoDB:Vbra_5457"/>
<dbReference type="PANTHER" id="PTHR10655">
    <property type="entry name" value="LYSOPHOSPHOLIPASE-RELATED"/>
    <property type="match status" value="1"/>
</dbReference>
<proteinExistence type="inferred from homology"/>
<gene>
    <name evidence="4" type="ORF">Vbra_5457</name>
</gene>
<evidence type="ECO:0000313" key="5">
    <source>
        <dbReference type="Proteomes" id="UP000041254"/>
    </source>
</evidence>
<evidence type="ECO:0000256" key="1">
    <source>
        <dbReference type="ARBA" id="ARBA00006499"/>
    </source>
</evidence>
<sequence length="286" mass="31616">MASFKQIKFFVESKGVRGLLEKDEFLRSYRQLLDGGRTVHSYDRKFGELNALVRTNSASPKVAVCVLHGFGANMENLSPFSDVCERVIGASAEWVCIIPNGGLDLGGGSRAWWMIDLQRLQAKIMNLQFSEITKDVPAGLDVARSRVLDLMQEASTAYSLPPDAWSVCGFSQGGMLTGDLLVHMEPPPNVAGLFSAALICEDLWTEQISKKPLEARERLKKCAIVQSHGTTDMVVPVIAGHWMRDYWQKQGLKVDFDQFNGPHAVGPGAVDKFFAKVLEADRAKTR</sequence>
<accession>A0A0G4EWZ4</accession>
<dbReference type="AlphaFoldDB" id="A0A0G4EWZ4"/>
<dbReference type="OMA" id="RAWWMID"/>
<dbReference type="EMBL" id="CDMY01000343">
    <property type="protein sequence ID" value="CEM03512.1"/>
    <property type="molecule type" value="Genomic_DNA"/>
</dbReference>
<comment type="similarity">
    <text evidence="1">Belongs to the AB hydrolase superfamily. AB hydrolase 2 family.</text>
</comment>